<comment type="caution">
    <text evidence="1">The sequence shown here is derived from an EMBL/GenBank/DDBJ whole genome shotgun (WGS) entry which is preliminary data.</text>
</comment>
<evidence type="ECO:0000313" key="2">
    <source>
        <dbReference type="Proteomes" id="UP000886595"/>
    </source>
</evidence>
<dbReference type="Proteomes" id="UP000886595">
    <property type="component" value="Unassembled WGS sequence"/>
</dbReference>
<dbReference type="EMBL" id="JAAMPC010000007">
    <property type="protein sequence ID" value="KAG2303221.1"/>
    <property type="molecule type" value="Genomic_DNA"/>
</dbReference>
<reference evidence="1 2" key="1">
    <citation type="submission" date="2020-02" db="EMBL/GenBank/DDBJ databases">
        <authorList>
            <person name="Ma Q."/>
            <person name="Huang Y."/>
            <person name="Song X."/>
            <person name="Pei D."/>
        </authorList>
    </citation>
    <scope>NUCLEOTIDE SEQUENCE [LARGE SCALE GENOMIC DNA]</scope>
    <source>
        <strain evidence="1">Sxm20200214</strain>
        <tissue evidence="1">Leaf</tissue>
    </source>
</reference>
<gene>
    <name evidence="1" type="ORF">Bca52824_031872</name>
</gene>
<proteinExistence type="predicted"/>
<evidence type="ECO:0000313" key="1">
    <source>
        <dbReference type="EMBL" id="KAG2303221.1"/>
    </source>
</evidence>
<organism evidence="1 2">
    <name type="scientific">Brassica carinata</name>
    <name type="common">Ethiopian mustard</name>
    <name type="synonym">Abyssinian cabbage</name>
    <dbReference type="NCBI Taxonomy" id="52824"/>
    <lineage>
        <taxon>Eukaryota</taxon>
        <taxon>Viridiplantae</taxon>
        <taxon>Streptophyta</taxon>
        <taxon>Embryophyta</taxon>
        <taxon>Tracheophyta</taxon>
        <taxon>Spermatophyta</taxon>
        <taxon>Magnoliopsida</taxon>
        <taxon>eudicotyledons</taxon>
        <taxon>Gunneridae</taxon>
        <taxon>Pentapetalae</taxon>
        <taxon>rosids</taxon>
        <taxon>malvids</taxon>
        <taxon>Brassicales</taxon>
        <taxon>Brassicaceae</taxon>
        <taxon>Brassiceae</taxon>
        <taxon>Brassica</taxon>
    </lineage>
</organism>
<accession>A0A8X7SBD7</accession>
<protein>
    <submittedName>
        <fullName evidence="1">Uncharacterized protein</fullName>
    </submittedName>
</protein>
<keyword evidence="2" id="KW-1185">Reference proteome</keyword>
<dbReference type="AlphaFoldDB" id="A0A8X7SBD7"/>
<sequence>MRGNQLQVHPLKSLLKPFTHNLSSMRALLLRGGVTVTIKRYAFLLREPSQPWCILSVSELSCRGLVLAATCNCRASFVEALLHHRNQSLSRLHCSALLRRCVKSMWSSILSYSFSILSSDFEEVKFSDHGS</sequence>
<name>A0A8X7SBD7_BRACI</name>